<keyword evidence="2" id="KW-0805">Transcription regulation</keyword>
<protein>
    <submittedName>
        <fullName evidence="6">Transcriptional regulator, LysR family</fullName>
    </submittedName>
</protein>
<dbReference type="GO" id="GO:0000976">
    <property type="term" value="F:transcription cis-regulatory region binding"/>
    <property type="evidence" value="ECO:0007669"/>
    <property type="project" value="TreeGrafter"/>
</dbReference>
<dbReference type="InterPro" id="IPR036388">
    <property type="entry name" value="WH-like_DNA-bd_sf"/>
</dbReference>
<dbReference type="PATRIC" id="fig|396268.3.peg.1489"/>
<feature type="domain" description="HTH lysR-type" evidence="5">
    <location>
        <begin position="1"/>
        <end position="59"/>
    </location>
</feature>
<dbReference type="STRING" id="396268.IV45_GL001468"/>
<dbReference type="Pfam" id="PF00126">
    <property type="entry name" value="HTH_1"/>
    <property type="match status" value="1"/>
</dbReference>
<keyword evidence="7" id="KW-1185">Reference proteome</keyword>
<dbReference type="Gene3D" id="1.10.10.10">
    <property type="entry name" value="Winged helix-like DNA-binding domain superfamily/Winged helix DNA-binding domain"/>
    <property type="match status" value="1"/>
</dbReference>
<proteinExistence type="inferred from homology"/>
<comment type="similarity">
    <text evidence="1">Belongs to the LysR transcriptional regulatory family.</text>
</comment>
<comment type="caution">
    <text evidence="6">The sequence shown here is derived from an EMBL/GenBank/DDBJ whole genome shotgun (WGS) entry which is preliminary data.</text>
</comment>
<evidence type="ECO:0000256" key="2">
    <source>
        <dbReference type="ARBA" id="ARBA00023015"/>
    </source>
</evidence>
<dbReference type="GO" id="GO:0003700">
    <property type="term" value="F:DNA-binding transcription factor activity"/>
    <property type="evidence" value="ECO:0007669"/>
    <property type="project" value="InterPro"/>
</dbReference>
<dbReference type="EMBL" id="JQBW01000005">
    <property type="protein sequence ID" value="KRN59319.1"/>
    <property type="molecule type" value="Genomic_DNA"/>
</dbReference>
<evidence type="ECO:0000256" key="3">
    <source>
        <dbReference type="ARBA" id="ARBA00023125"/>
    </source>
</evidence>
<dbReference type="PRINTS" id="PR00039">
    <property type="entry name" value="HTHLYSR"/>
</dbReference>
<dbReference type="PANTHER" id="PTHR30126">
    <property type="entry name" value="HTH-TYPE TRANSCRIPTIONAL REGULATOR"/>
    <property type="match status" value="1"/>
</dbReference>
<evidence type="ECO:0000256" key="4">
    <source>
        <dbReference type="ARBA" id="ARBA00023163"/>
    </source>
</evidence>
<dbReference type="AlphaFoldDB" id="A0A0R2IAX7"/>
<dbReference type="RefSeq" id="WP_057740109.1">
    <property type="nucleotide sequence ID" value="NZ_JQBW01000005.1"/>
</dbReference>
<keyword evidence="3" id="KW-0238">DNA-binding</keyword>
<name>A0A0R2IAX7_9LACO</name>
<dbReference type="SUPFAM" id="SSF46785">
    <property type="entry name" value="Winged helix' DNA-binding domain"/>
    <property type="match status" value="1"/>
</dbReference>
<sequence>MIENYLLAELVAFSENKTLAKTAAKLKITQPTVTRGMQKLESELNVKLFDRQPNKITLTKTGNLAARKAKQLLNANQEFVTQVKNFALTQQTIMVGSTAPGPLVVANRLAKYFDLKIDRTFVQPRDIVKDLQTNQHTFCFTNHETQTDQVESLYVGIEHLYVNLDQFMFLASKRAISFKELQGLSFIVLNDIGPWKQIIQDHIPNAKFLYQAEQDALTEITRYSNFPYFSTNMTAHKPLNDRITIPINDAAATMPFYISYLKTQRKRLQPVFKKLITLWPAESKRS</sequence>
<dbReference type="PANTHER" id="PTHR30126:SF40">
    <property type="entry name" value="HTH-TYPE TRANSCRIPTIONAL REGULATOR GLTR"/>
    <property type="match status" value="1"/>
</dbReference>
<dbReference type="InterPro" id="IPR036390">
    <property type="entry name" value="WH_DNA-bd_sf"/>
</dbReference>
<organism evidence="6 7">
    <name type="scientific">Limosilactobacillus secaliphilus</name>
    <dbReference type="NCBI Taxonomy" id="396268"/>
    <lineage>
        <taxon>Bacteria</taxon>
        <taxon>Bacillati</taxon>
        <taxon>Bacillota</taxon>
        <taxon>Bacilli</taxon>
        <taxon>Lactobacillales</taxon>
        <taxon>Lactobacillaceae</taxon>
        <taxon>Limosilactobacillus</taxon>
    </lineage>
</organism>
<evidence type="ECO:0000313" key="6">
    <source>
        <dbReference type="EMBL" id="KRN59319.1"/>
    </source>
</evidence>
<reference evidence="6 7" key="1">
    <citation type="journal article" date="2015" name="Genome Announc.">
        <title>Expanding the biotechnology potential of lactobacilli through comparative genomics of 213 strains and associated genera.</title>
        <authorList>
            <person name="Sun Z."/>
            <person name="Harris H.M."/>
            <person name="McCann A."/>
            <person name="Guo C."/>
            <person name="Argimon S."/>
            <person name="Zhang W."/>
            <person name="Yang X."/>
            <person name="Jeffery I.B."/>
            <person name="Cooney J.C."/>
            <person name="Kagawa T.F."/>
            <person name="Liu W."/>
            <person name="Song Y."/>
            <person name="Salvetti E."/>
            <person name="Wrobel A."/>
            <person name="Rasinkangas P."/>
            <person name="Parkhill J."/>
            <person name="Rea M.C."/>
            <person name="O'Sullivan O."/>
            <person name="Ritari J."/>
            <person name="Douillard F.P."/>
            <person name="Paul Ross R."/>
            <person name="Yang R."/>
            <person name="Briner A.E."/>
            <person name="Felis G.E."/>
            <person name="de Vos W.M."/>
            <person name="Barrangou R."/>
            <person name="Klaenhammer T.R."/>
            <person name="Caufield P.W."/>
            <person name="Cui Y."/>
            <person name="Zhang H."/>
            <person name="O'Toole P.W."/>
        </authorList>
    </citation>
    <scope>NUCLEOTIDE SEQUENCE [LARGE SCALE GENOMIC DNA]</scope>
    <source>
        <strain evidence="6 7">DSM 17896</strain>
    </source>
</reference>
<dbReference type="OrthoDB" id="79118at2"/>
<evidence type="ECO:0000259" key="5">
    <source>
        <dbReference type="PROSITE" id="PS50931"/>
    </source>
</evidence>
<dbReference type="Proteomes" id="UP000050934">
    <property type="component" value="Unassembled WGS sequence"/>
</dbReference>
<evidence type="ECO:0000256" key="1">
    <source>
        <dbReference type="ARBA" id="ARBA00009437"/>
    </source>
</evidence>
<keyword evidence="4" id="KW-0804">Transcription</keyword>
<gene>
    <name evidence="6" type="ORF">IV45_GL001468</name>
</gene>
<dbReference type="InterPro" id="IPR000847">
    <property type="entry name" value="LysR_HTH_N"/>
</dbReference>
<accession>A0A0R2IAX7</accession>
<dbReference type="PROSITE" id="PS50931">
    <property type="entry name" value="HTH_LYSR"/>
    <property type="match status" value="1"/>
</dbReference>
<evidence type="ECO:0000313" key="7">
    <source>
        <dbReference type="Proteomes" id="UP000050934"/>
    </source>
</evidence>